<protein>
    <submittedName>
        <fullName evidence="2">ISLre2 family transposase</fullName>
    </submittedName>
</protein>
<dbReference type="InterPro" id="IPR009620">
    <property type="entry name" value="UPF0236"/>
</dbReference>
<proteinExistence type="inferred from homology"/>
<dbReference type="EMBL" id="CP045143">
    <property type="protein sequence ID" value="QFR23791.1"/>
    <property type="molecule type" value="Genomic_DNA"/>
</dbReference>
<dbReference type="Pfam" id="PF06782">
    <property type="entry name" value="UPF0236"/>
    <property type="match status" value="1"/>
</dbReference>
<gene>
    <name evidence="2" type="ORF">D1010_10455</name>
</gene>
<reference evidence="2 3" key="1">
    <citation type="submission" date="2019-10" db="EMBL/GenBank/DDBJ databases">
        <title>The completed genome of Lactobacillus harbinensis M1.</title>
        <authorList>
            <person name="Zheng Y."/>
        </authorList>
    </citation>
    <scope>NUCLEOTIDE SEQUENCE [LARGE SCALE GENOMIC DNA]</scope>
    <source>
        <strain evidence="2 3">M1</strain>
    </source>
</reference>
<sequence>MNISVADILVCIQGVTSLFKAEVNILQLVFIRATELVGLAFEQLDDQLYEKAKEEAKQKHQTIKSLGRDSRTISFLFGTVQFKRRYIQMADGSRVYLLDQQLGIQPHRQFSQLLMEKISDLTANGTMRLVAKAINSLTNCSISAPAVDRIAQGTGSDIALVRIQQTKEEEETEPSQRKALRVLYIEGDAFLVRGRCTKGKKHRGHRRRNVPFTHTVHRFQIYEGIEKNGSRHTLVNRHDVSGLSQREAIRELEAYLGAHYDLSQTTVFTGSDNGSGYEPEVFANIVANAAKHIHVLDRYHLNNKITMRLAGFPEPVIKKVRKAVYTANWDALTQALDTCQSLAVNDSSSELGRPSDRAEDVRLLRGYLERNWVSIKPIADPALHESIHSLGCCESNHRRYTYRLKREGRAWSKRGLEAMLRIIDCEQNEDLIETLNETEMLGTTFAPEVAETAEDDVNLQALGLFKAQPTTHVGVRHASLGGNVPASSPMGQLNKKLNMGGLF</sequence>
<name>A0A510U3E3_9LACO</name>
<evidence type="ECO:0000313" key="3">
    <source>
        <dbReference type="Proteomes" id="UP000326779"/>
    </source>
</evidence>
<dbReference type="RefSeq" id="WP_146995670.1">
    <property type="nucleotide sequence ID" value="NZ_BJTX01000158.1"/>
</dbReference>
<organism evidence="2 3">
    <name type="scientific">Schleiferilactobacillus harbinensis</name>
    <dbReference type="NCBI Taxonomy" id="304207"/>
    <lineage>
        <taxon>Bacteria</taxon>
        <taxon>Bacillati</taxon>
        <taxon>Bacillota</taxon>
        <taxon>Bacilli</taxon>
        <taxon>Lactobacillales</taxon>
        <taxon>Lactobacillaceae</taxon>
        <taxon>Schleiferilactobacillus</taxon>
    </lineage>
</organism>
<accession>A0A510U3E3</accession>
<evidence type="ECO:0000256" key="1">
    <source>
        <dbReference type="ARBA" id="ARBA00006539"/>
    </source>
</evidence>
<dbReference type="KEGG" id="lhb:D1010_10455"/>
<dbReference type="NCBIfam" id="NF033529">
    <property type="entry name" value="transpos_ISLre2"/>
    <property type="match status" value="1"/>
</dbReference>
<dbReference type="AlphaFoldDB" id="A0A510U3E3"/>
<dbReference type="Proteomes" id="UP000326779">
    <property type="component" value="Chromosome"/>
</dbReference>
<evidence type="ECO:0000313" key="2">
    <source>
        <dbReference type="EMBL" id="QFR23791.1"/>
    </source>
</evidence>
<comment type="similarity">
    <text evidence="1">Belongs to the UPF0236 family.</text>
</comment>